<evidence type="ECO:0000256" key="1">
    <source>
        <dbReference type="SAM" id="Phobius"/>
    </source>
</evidence>
<keyword evidence="1" id="KW-1133">Transmembrane helix</keyword>
<dbReference type="EMBL" id="CP016796">
    <property type="protein sequence ID" value="API85852.1"/>
    <property type="molecule type" value="Genomic_DNA"/>
</dbReference>
<accession>A0A1L4BPU0</accession>
<reference evidence="2 3" key="1">
    <citation type="journal article" date="2016" name="Appl. Environ. Microbiol.">
        <title>Whole genome relationships among Francisella bacteria of diverse origin define new species and provide specific regions for detection.</title>
        <authorList>
            <person name="Challacombe J.F."/>
            <person name="Petersen J.M."/>
            <person name="Gallegos-Graves V."/>
            <person name="Hodge D."/>
            <person name="Pillai S."/>
            <person name="Kuske C.R."/>
        </authorList>
    </citation>
    <scope>NUCLEOTIDE SEQUENCE [LARGE SCALE GENOMIC DNA]</scope>
    <source>
        <strain evidence="3">TX07-7310</strain>
    </source>
</reference>
<gene>
    <name evidence="2" type="ORF">F7310_00110</name>
</gene>
<dbReference type="STRING" id="573570.F7310_00110"/>
<evidence type="ECO:0000313" key="2">
    <source>
        <dbReference type="EMBL" id="API85852.1"/>
    </source>
</evidence>
<keyword evidence="1" id="KW-0472">Membrane</keyword>
<dbReference type="Proteomes" id="UP000184222">
    <property type="component" value="Chromosome"/>
</dbReference>
<evidence type="ECO:0000313" key="3">
    <source>
        <dbReference type="Proteomes" id="UP000184222"/>
    </source>
</evidence>
<feature type="transmembrane region" description="Helical" evidence="1">
    <location>
        <begin position="170"/>
        <end position="189"/>
    </location>
</feature>
<protein>
    <submittedName>
        <fullName evidence="2">Uncharacterized protein</fullName>
    </submittedName>
</protein>
<dbReference type="KEGG" id="frx:F7310_00110"/>
<feature type="transmembrane region" description="Helical" evidence="1">
    <location>
        <begin position="6"/>
        <end position="25"/>
    </location>
</feature>
<name>A0A1L4BPU0_9GAMM</name>
<dbReference type="RefSeq" id="WP_072711053.1">
    <property type="nucleotide sequence ID" value="NZ_CP016796.1"/>
</dbReference>
<keyword evidence="3" id="KW-1185">Reference proteome</keyword>
<proteinExistence type="predicted"/>
<organism evidence="2 3">
    <name type="scientific">Francisella uliginis</name>
    <dbReference type="NCBI Taxonomy" id="573570"/>
    <lineage>
        <taxon>Bacteria</taxon>
        <taxon>Pseudomonadati</taxon>
        <taxon>Pseudomonadota</taxon>
        <taxon>Gammaproteobacteria</taxon>
        <taxon>Thiotrichales</taxon>
        <taxon>Francisellaceae</taxon>
        <taxon>Francisella</taxon>
    </lineage>
</organism>
<sequence length="214" mass="24778">MDIGNFISIVAIIVTLLIAFSRPYLNKSGFFFTRIRVTEELKGIHDFYERLDKNTNQYIKLMMKTKIDFMLSDLLYKELRCSINNLDQIQKVNKMLEKITLKEFSKLLISKALIIGPKDITIVKYNKLICGNLKNVIFAFISLFIMVLLLMLGIYLINFISVSQDTSAKFVGLGCIVMGYFFELLAIRAEAKYLSRKKYIKIIKKNKLSNILND</sequence>
<dbReference type="AlphaFoldDB" id="A0A1L4BPU0"/>
<feature type="transmembrane region" description="Helical" evidence="1">
    <location>
        <begin position="136"/>
        <end position="158"/>
    </location>
</feature>
<keyword evidence="1" id="KW-0812">Transmembrane</keyword>